<dbReference type="AlphaFoldDB" id="A0ABD3E1Y1"/>
<dbReference type="PANTHER" id="PTHR35103:SF1">
    <property type="entry name" value="OS06G0115700 PROTEIN"/>
    <property type="match status" value="1"/>
</dbReference>
<evidence type="ECO:0000256" key="1">
    <source>
        <dbReference type="SAM" id="MobiDB-lite"/>
    </source>
</evidence>
<feature type="region of interest" description="Disordered" evidence="1">
    <location>
        <begin position="156"/>
        <end position="200"/>
    </location>
</feature>
<dbReference type="Proteomes" id="UP001632038">
    <property type="component" value="Unassembled WGS sequence"/>
</dbReference>
<comment type="caution">
    <text evidence="2">The sequence shown here is derived from an EMBL/GenBank/DDBJ whole genome shotgun (WGS) entry which is preliminary data.</text>
</comment>
<keyword evidence="3" id="KW-1185">Reference proteome</keyword>
<evidence type="ECO:0000313" key="2">
    <source>
        <dbReference type="EMBL" id="KAL3647096.1"/>
    </source>
</evidence>
<protein>
    <submittedName>
        <fullName evidence="2">Uncharacterized protein</fullName>
    </submittedName>
</protein>
<dbReference type="PANTHER" id="PTHR35103">
    <property type="entry name" value="OS06G0115700 PROTEIN"/>
    <property type="match status" value="1"/>
</dbReference>
<sequence length="219" mass="24161">MVIALGPGKFYGSSLPRPRFYTDVKFNDERVDPPSSVMDPLMAWAEEAHWSMGGLNFKRHRLQGRIEGNIQRLRTQREQTFKKAQTKHKSDKASPAPRSDKDKKSTRVSETPSPQPPPVAIKRRRVVGLVDSEEEVVVLKKGPVRKLGDDFERVARESGMENSSDGQSGDSVAARTRGKKNEAVMAVDEGETSKRRRLVKGGRKIGAAVVAAAIGIRSG</sequence>
<organism evidence="2 3">
    <name type="scientific">Castilleja foliolosa</name>
    <dbReference type="NCBI Taxonomy" id="1961234"/>
    <lineage>
        <taxon>Eukaryota</taxon>
        <taxon>Viridiplantae</taxon>
        <taxon>Streptophyta</taxon>
        <taxon>Embryophyta</taxon>
        <taxon>Tracheophyta</taxon>
        <taxon>Spermatophyta</taxon>
        <taxon>Magnoliopsida</taxon>
        <taxon>eudicotyledons</taxon>
        <taxon>Gunneridae</taxon>
        <taxon>Pentapetalae</taxon>
        <taxon>asterids</taxon>
        <taxon>lamiids</taxon>
        <taxon>Lamiales</taxon>
        <taxon>Orobanchaceae</taxon>
        <taxon>Pedicularideae</taxon>
        <taxon>Castillejinae</taxon>
        <taxon>Castilleja</taxon>
    </lineage>
</organism>
<accession>A0ABD3E1Y1</accession>
<reference evidence="3" key="1">
    <citation type="journal article" date="2024" name="IScience">
        <title>Strigolactones Initiate the Formation of Haustorium-like Structures in Castilleja.</title>
        <authorList>
            <person name="Buerger M."/>
            <person name="Peterson D."/>
            <person name="Chory J."/>
        </authorList>
    </citation>
    <scope>NUCLEOTIDE SEQUENCE [LARGE SCALE GENOMIC DNA]</scope>
</reference>
<gene>
    <name evidence="2" type="ORF">CASFOL_008064</name>
</gene>
<feature type="compositionally biased region" description="Polar residues" evidence="1">
    <location>
        <begin position="160"/>
        <end position="170"/>
    </location>
</feature>
<evidence type="ECO:0000313" key="3">
    <source>
        <dbReference type="Proteomes" id="UP001632038"/>
    </source>
</evidence>
<dbReference type="EMBL" id="JAVIJP010000009">
    <property type="protein sequence ID" value="KAL3647096.1"/>
    <property type="molecule type" value="Genomic_DNA"/>
</dbReference>
<name>A0ABD3E1Y1_9LAMI</name>
<feature type="region of interest" description="Disordered" evidence="1">
    <location>
        <begin position="80"/>
        <end position="125"/>
    </location>
</feature>
<proteinExistence type="predicted"/>
<feature type="compositionally biased region" description="Basic and acidic residues" evidence="1">
    <location>
        <begin position="98"/>
        <end position="107"/>
    </location>
</feature>